<organism evidence="2 3">
    <name type="scientific">Phormidium tenue NIES-30</name>
    <dbReference type="NCBI Taxonomy" id="549789"/>
    <lineage>
        <taxon>Bacteria</taxon>
        <taxon>Bacillati</taxon>
        <taxon>Cyanobacteriota</taxon>
        <taxon>Cyanophyceae</taxon>
        <taxon>Oscillatoriophycideae</taxon>
        <taxon>Oscillatoriales</taxon>
        <taxon>Oscillatoriaceae</taxon>
        <taxon>Phormidium</taxon>
    </lineage>
</organism>
<name>A0A1U7IZ92_9CYAN</name>
<evidence type="ECO:0000313" key="3">
    <source>
        <dbReference type="Proteomes" id="UP000185557"/>
    </source>
</evidence>
<accession>A0A1U7IZ92</accession>
<evidence type="ECO:0000313" key="2">
    <source>
        <dbReference type="EMBL" id="OKH44188.1"/>
    </source>
</evidence>
<proteinExistence type="predicted"/>
<dbReference type="Pfam" id="PF04473">
    <property type="entry name" value="DUF553"/>
    <property type="match status" value="1"/>
</dbReference>
<gene>
    <name evidence="2" type="ORF">NIES30_23090</name>
</gene>
<dbReference type="EMBL" id="MRCG01000025">
    <property type="protein sequence ID" value="OKH44188.1"/>
    <property type="molecule type" value="Genomic_DNA"/>
</dbReference>
<comment type="caution">
    <text evidence="2">The sequence shown here is derived from an EMBL/GenBank/DDBJ whole genome shotgun (WGS) entry which is preliminary data.</text>
</comment>
<dbReference type="STRING" id="549789.NIES30_23090"/>
<evidence type="ECO:0000259" key="1">
    <source>
        <dbReference type="Pfam" id="PF04473"/>
    </source>
</evidence>
<keyword evidence="3" id="KW-1185">Reference proteome</keyword>
<protein>
    <recommendedName>
        <fullName evidence="1">Transglutaminase-like domain-containing protein</fullName>
    </recommendedName>
</protein>
<sequence length="307" mass="34151">MMEWTWTKANEKELAQFATDSALQLFNLDVSSFDLIREEQFESLIEAIYNTLVEQKVKYDLEKFSTAETHQRIRTPVEILSQPRQGTCLDLAILFCGLCLGCNLLPKLIILEGHAIVAVSLVHNRKDWNSTKEQQKKFLGKRVKDSQGSERIEPEVFKDLDGLKDLIENGIYLAVECTGFAYSKTLSPDSTELAGATRNTEGFLSFEQSKEVGRKQLDRLPFRYAIDIAVAHEFWGIKPKTIEAPSGWDKLAATRLVKVSQKVGLLDNAVLEGAVVSGEAASGEFHITQEIETMQGGASATGYKGNA</sequence>
<dbReference type="Proteomes" id="UP000185557">
    <property type="component" value="Unassembled WGS sequence"/>
</dbReference>
<reference evidence="2 3" key="1">
    <citation type="submission" date="2016-11" db="EMBL/GenBank/DDBJ databases">
        <title>Draft Genome Sequences of Nine Cyanobacterial Strains from Diverse Habitats.</title>
        <authorList>
            <person name="Zhu T."/>
            <person name="Hou S."/>
            <person name="Lu X."/>
            <person name="Hess W.R."/>
        </authorList>
    </citation>
    <scope>NUCLEOTIDE SEQUENCE [LARGE SCALE GENOMIC DNA]</scope>
    <source>
        <strain evidence="2 3">NIES-30</strain>
    </source>
</reference>
<dbReference type="AlphaFoldDB" id="A0A1U7IZ92"/>
<feature type="domain" description="Transglutaminase-like" evidence="1">
    <location>
        <begin position="46"/>
        <end position="120"/>
    </location>
</feature>
<dbReference type="InterPro" id="IPR007562">
    <property type="entry name" value="Transglutaminase-like_domain"/>
</dbReference>